<proteinExistence type="predicted"/>
<feature type="chain" id="PRO_5023845156" evidence="1">
    <location>
        <begin position="17"/>
        <end position="144"/>
    </location>
</feature>
<dbReference type="KEGG" id="asim:FE240_12315"/>
<evidence type="ECO:0000256" key="1">
    <source>
        <dbReference type="SAM" id="SignalP"/>
    </source>
</evidence>
<name>A0A5J6WW49_9GAMM</name>
<organism evidence="2 3">
    <name type="scientific">Aeromonas simiae</name>
    <dbReference type="NCBI Taxonomy" id="218936"/>
    <lineage>
        <taxon>Bacteria</taxon>
        <taxon>Pseudomonadati</taxon>
        <taxon>Pseudomonadota</taxon>
        <taxon>Gammaproteobacteria</taxon>
        <taxon>Aeromonadales</taxon>
        <taxon>Aeromonadaceae</taxon>
        <taxon>Aeromonas</taxon>
    </lineage>
</organism>
<protein>
    <submittedName>
        <fullName evidence="2">Uncharacterized protein</fullName>
    </submittedName>
</protein>
<keyword evidence="1" id="KW-0732">Signal</keyword>
<dbReference type="AlphaFoldDB" id="A0A5J6WW49"/>
<feature type="signal peptide" evidence="1">
    <location>
        <begin position="1"/>
        <end position="16"/>
    </location>
</feature>
<dbReference type="RefSeq" id="WP_193001304.1">
    <property type="nucleotide sequence ID" value="NZ_CP040449.1"/>
</dbReference>
<keyword evidence="3" id="KW-1185">Reference proteome</keyword>
<dbReference type="EMBL" id="CP040449">
    <property type="protein sequence ID" value="QFI55399.1"/>
    <property type="molecule type" value="Genomic_DNA"/>
</dbReference>
<sequence length="144" mass="16263">MRLLLALMLISLPAMGLEKPDVTAWKQAQELPNNAPLETSLDSNGLLGRSSRYSMGLDVKIDRNGQQTITPYHQLNLTPEKSVSLSFERYKPRVKFKAGGINTAVKLRGDGLKLQFNPTDKRIPLQVEVKLTDDESSLRFDYRF</sequence>
<reference evidence="2 3" key="1">
    <citation type="submission" date="2019-05" db="EMBL/GenBank/DDBJ databases">
        <title>OXA-830, a novel chromosomally encoded expanded-spectrum class D beta-lactamase in Aeromonas simiae.</title>
        <authorList>
            <person name="Zhou W."/>
            <person name="Chen Q."/>
        </authorList>
    </citation>
    <scope>NUCLEOTIDE SEQUENCE [LARGE SCALE GENOMIC DNA]</scope>
    <source>
        <strain evidence="2 3">A6</strain>
    </source>
</reference>
<gene>
    <name evidence="2" type="ORF">FE240_12315</name>
</gene>
<evidence type="ECO:0000313" key="2">
    <source>
        <dbReference type="EMBL" id="QFI55399.1"/>
    </source>
</evidence>
<accession>A0A5J6WW49</accession>
<dbReference type="Proteomes" id="UP000594034">
    <property type="component" value="Chromosome"/>
</dbReference>
<evidence type="ECO:0000313" key="3">
    <source>
        <dbReference type="Proteomes" id="UP000594034"/>
    </source>
</evidence>